<evidence type="ECO:0000313" key="2">
    <source>
        <dbReference type="EMBL" id="KYG30615.1"/>
    </source>
</evidence>
<dbReference type="SUPFAM" id="SSF53756">
    <property type="entry name" value="UDP-Glycosyltransferase/glycogen phosphorylase"/>
    <property type="match status" value="1"/>
</dbReference>
<evidence type="ECO:0000259" key="1">
    <source>
        <dbReference type="Pfam" id="PF00534"/>
    </source>
</evidence>
<dbReference type="AlphaFoldDB" id="A0A162DR23"/>
<feature type="domain" description="Glycosyl transferase family 1" evidence="1">
    <location>
        <begin position="182"/>
        <end position="336"/>
    </location>
</feature>
<keyword evidence="2" id="KW-0808">Transferase</keyword>
<evidence type="ECO:0000313" key="3">
    <source>
        <dbReference type="Proteomes" id="UP000075806"/>
    </source>
</evidence>
<accession>A0A162DR23</accession>
<protein>
    <submittedName>
        <fullName evidence="2">Glycosyltransferase</fullName>
    </submittedName>
</protein>
<dbReference type="InterPro" id="IPR001296">
    <property type="entry name" value="Glyco_trans_1"/>
</dbReference>
<dbReference type="EMBL" id="LTAO01000017">
    <property type="protein sequence ID" value="KYG30615.1"/>
    <property type="molecule type" value="Genomic_DNA"/>
</dbReference>
<name>A0A162DR23_9BACI</name>
<reference evidence="2" key="1">
    <citation type="submission" date="2016-02" db="EMBL/GenBank/DDBJ databases">
        <title>Genome sequence of Bacillus trypoxylicola KCTC 13244(T).</title>
        <authorList>
            <person name="Jeong H."/>
            <person name="Park S.-H."/>
            <person name="Choi S.-K."/>
        </authorList>
    </citation>
    <scope>NUCLEOTIDE SEQUENCE [LARGE SCALE GENOMIC DNA]</scope>
    <source>
        <strain evidence="2">KCTC 13244</strain>
    </source>
</reference>
<keyword evidence="3" id="KW-1185">Reference proteome</keyword>
<dbReference type="CDD" id="cd03801">
    <property type="entry name" value="GT4_PimA-like"/>
    <property type="match status" value="1"/>
</dbReference>
<dbReference type="PANTHER" id="PTHR45947:SF3">
    <property type="entry name" value="SULFOQUINOVOSYL TRANSFERASE SQD2"/>
    <property type="match status" value="1"/>
</dbReference>
<dbReference type="STRING" id="519424.AZF04_19310"/>
<dbReference type="Proteomes" id="UP000075806">
    <property type="component" value="Unassembled WGS sequence"/>
</dbReference>
<comment type="caution">
    <text evidence="2">The sequence shown here is derived from an EMBL/GenBank/DDBJ whole genome shotgun (WGS) entry which is preliminary data.</text>
</comment>
<dbReference type="GO" id="GO:0016757">
    <property type="term" value="F:glycosyltransferase activity"/>
    <property type="evidence" value="ECO:0007669"/>
    <property type="project" value="InterPro"/>
</dbReference>
<gene>
    <name evidence="2" type="ORF">AZF04_19310</name>
</gene>
<dbReference type="Gene3D" id="3.40.50.2000">
    <property type="entry name" value="Glycogen Phosphorylase B"/>
    <property type="match status" value="2"/>
</dbReference>
<organism evidence="2 3">
    <name type="scientific">Alkalihalobacillus trypoxylicola</name>
    <dbReference type="NCBI Taxonomy" id="519424"/>
    <lineage>
        <taxon>Bacteria</taxon>
        <taxon>Bacillati</taxon>
        <taxon>Bacillota</taxon>
        <taxon>Bacilli</taxon>
        <taxon>Bacillales</taxon>
        <taxon>Bacillaceae</taxon>
        <taxon>Alkalihalobacillus</taxon>
    </lineage>
</organism>
<proteinExistence type="predicted"/>
<sequence length="372" mass="43422">MSDNSLETVGGEQESTKIIIKGIKDYYKVGVIQPGDVSNPVKGVEYYHVNSKKRIKHLVRNPFVFLSYIIRVRRLIIYKSPKMIHTQAQVSFFIVALLSKFKLIPKNIKLIHTERGLYTKYNSFFKRVFHFFMKELDVLVTTTKFNMNYWKEAMEQRNQFVEYKVIENTAGEIFESYDNQLENLKPDKSIVIGFAGRYCDWKNWPLAVEICKKLNDELGNKLHVKMAVGCLDDKAKHDTQNMFDNLKSILGERFQGLVNIDIEAMNKYYYELDVFILTSDYNTESFGRTLVEAMSRKTIVLTTNAGGAVEVVGNKKNVYNTVEGFSERILNLLAHPHIMDYEKEENLLRVKEKYSLINNIEKHLKLYNHYNN</sequence>
<dbReference type="Pfam" id="PF00534">
    <property type="entry name" value="Glycos_transf_1"/>
    <property type="match status" value="1"/>
</dbReference>
<dbReference type="PANTHER" id="PTHR45947">
    <property type="entry name" value="SULFOQUINOVOSYL TRANSFERASE SQD2"/>
    <property type="match status" value="1"/>
</dbReference>
<dbReference type="InterPro" id="IPR050194">
    <property type="entry name" value="Glycosyltransferase_grp1"/>
</dbReference>